<dbReference type="EMBL" id="JAVDWU010000010">
    <property type="protein sequence ID" value="MDR7152234.1"/>
    <property type="molecule type" value="Genomic_DNA"/>
</dbReference>
<gene>
    <name evidence="3" type="ORF">J2W49_004210</name>
</gene>
<evidence type="ECO:0000313" key="4">
    <source>
        <dbReference type="Proteomes" id="UP001265700"/>
    </source>
</evidence>
<keyword evidence="4" id="KW-1185">Reference proteome</keyword>
<feature type="signal peptide" evidence="2">
    <location>
        <begin position="1"/>
        <end position="27"/>
    </location>
</feature>
<organism evidence="3 4">
    <name type="scientific">Hydrogenophaga palleronii</name>
    <dbReference type="NCBI Taxonomy" id="65655"/>
    <lineage>
        <taxon>Bacteria</taxon>
        <taxon>Pseudomonadati</taxon>
        <taxon>Pseudomonadota</taxon>
        <taxon>Betaproteobacteria</taxon>
        <taxon>Burkholderiales</taxon>
        <taxon>Comamonadaceae</taxon>
        <taxon>Hydrogenophaga</taxon>
    </lineage>
</organism>
<feature type="region of interest" description="Disordered" evidence="1">
    <location>
        <begin position="59"/>
        <end position="84"/>
    </location>
</feature>
<dbReference type="RefSeq" id="WP_310320766.1">
    <property type="nucleotide sequence ID" value="NZ_JAVDWU010000010.1"/>
</dbReference>
<protein>
    <submittedName>
        <fullName evidence="3">Flagellar biosynthesis GTPase FlhF</fullName>
    </submittedName>
</protein>
<keyword evidence="3" id="KW-0969">Cilium</keyword>
<feature type="compositionally biased region" description="Low complexity" evidence="1">
    <location>
        <begin position="59"/>
        <end position="69"/>
    </location>
</feature>
<evidence type="ECO:0000256" key="2">
    <source>
        <dbReference type="SAM" id="SignalP"/>
    </source>
</evidence>
<proteinExistence type="predicted"/>
<dbReference type="InterPro" id="IPR012899">
    <property type="entry name" value="LTXXQ"/>
</dbReference>
<dbReference type="Pfam" id="PF07813">
    <property type="entry name" value="LTXXQ"/>
    <property type="match status" value="1"/>
</dbReference>
<comment type="caution">
    <text evidence="3">The sequence shown here is derived from an EMBL/GenBank/DDBJ whole genome shotgun (WGS) entry which is preliminary data.</text>
</comment>
<accession>A0ABU1WSS3</accession>
<sequence length="232" mass="25678">MKLFPQRTLVIAALATAFVGVSATAIASNPGAMNSDLHAQHLAQRTHMAPEVIQLAQAAQATQNAEAAATDSAKPRQERHANRMDRAERMERMQARMAERQAKLKADLNLSAEQEPAWNAFVARMDAAKGSHGQRGQRERTNWSELTTPERLDKMQARMAEREAAMNQRFEAIKSFYANLNAEQQKVFDSQRMGSFHRAGMKGGHHKGGHKHHHGGKGHRGMGMQTPATPQS</sequence>
<keyword evidence="2" id="KW-0732">Signal</keyword>
<keyword evidence="3" id="KW-0282">Flagellum</keyword>
<feature type="compositionally biased region" description="Basic residues" evidence="1">
    <location>
        <begin position="201"/>
        <end position="220"/>
    </location>
</feature>
<keyword evidence="3" id="KW-0966">Cell projection</keyword>
<feature type="compositionally biased region" description="Basic and acidic residues" evidence="1">
    <location>
        <begin position="73"/>
        <end position="84"/>
    </location>
</feature>
<reference evidence="3 4" key="1">
    <citation type="submission" date="2023-07" db="EMBL/GenBank/DDBJ databases">
        <title>Sorghum-associated microbial communities from plants grown in Nebraska, USA.</title>
        <authorList>
            <person name="Schachtman D."/>
        </authorList>
    </citation>
    <scope>NUCLEOTIDE SEQUENCE [LARGE SCALE GENOMIC DNA]</scope>
    <source>
        <strain evidence="3 4">4249</strain>
    </source>
</reference>
<feature type="region of interest" description="Disordered" evidence="1">
    <location>
        <begin position="201"/>
        <end position="232"/>
    </location>
</feature>
<name>A0ABU1WSS3_9BURK</name>
<feature type="chain" id="PRO_5046785403" evidence="2">
    <location>
        <begin position="28"/>
        <end position="232"/>
    </location>
</feature>
<evidence type="ECO:0000313" key="3">
    <source>
        <dbReference type="EMBL" id="MDR7152234.1"/>
    </source>
</evidence>
<evidence type="ECO:0000256" key="1">
    <source>
        <dbReference type="SAM" id="MobiDB-lite"/>
    </source>
</evidence>
<dbReference type="Proteomes" id="UP001265700">
    <property type="component" value="Unassembled WGS sequence"/>
</dbReference>